<organism evidence="7 8">
    <name type="scientific">Klebsormidium nitens</name>
    <name type="common">Green alga</name>
    <name type="synonym">Ulothrix nitens</name>
    <dbReference type="NCBI Taxonomy" id="105231"/>
    <lineage>
        <taxon>Eukaryota</taxon>
        <taxon>Viridiplantae</taxon>
        <taxon>Streptophyta</taxon>
        <taxon>Klebsormidiophyceae</taxon>
        <taxon>Klebsormidiales</taxon>
        <taxon>Klebsormidiaceae</taxon>
        <taxon>Klebsormidium</taxon>
    </lineage>
</organism>
<sequence>MDANQASNGAAESVVPPADQAPADAHQGANMNGPEEENLLDAVGDSATRDTEAEDEIDEWELGDSYRRSRRKRTPQGDVYSAARSGDVDRLKYLLHEEGVDINARDKWDSTPLYYACLAGHEDITMILLEAGAVCSEYTFDGDRCHYAALNLRIREILKAYEQRPPPLDPLQLDLRECFPPEGDPCWPPDITFSFLGSDRTVGAHRAILAARSPYFSAAFAGKWRGRDEVRLASPRLSYSALVSLFQFFYTDRLDVAVDEMEDLARICRQCRLPELREKLEAEKNHQKYSDMKWHRLHQNLQRRFVLQASSLSEPARLNACLGNILRRTGGLAATSDVITDRVGDLDFSDAATPSSSRDDFADVILATGAARKFRAHKVVLAARSEYFRARLSRTEGFKEGLVPDPDGSTLPVLTLNDVSPEALETVFEYMYTDRVTSVDPGLVVEVLDAASQFLLFPLKRAVADALLPGLEAANVDELCHWLLVADMYGVARLREFCLNAMANNFEAFASSAAFQAMVKELPPLTEFVDATIRPNKPEVAVPRGTEERNEESTNVLEDLREKWLEFEGGELEERDKHAAEFDRRMTDLRNMDPREPSDFSSAD</sequence>
<dbReference type="Gene3D" id="1.25.40.20">
    <property type="entry name" value="Ankyrin repeat-containing domain"/>
    <property type="match status" value="1"/>
</dbReference>
<comment type="pathway">
    <text evidence="1">Protein modification; protein ubiquitination.</text>
</comment>
<evidence type="ECO:0000313" key="8">
    <source>
        <dbReference type="Proteomes" id="UP000054558"/>
    </source>
</evidence>
<feature type="compositionally biased region" description="Low complexity" evidence="5">
    <location>
        <begin position="16"/>
        <end position="29"/>
    </location>
</feature>
<dbReference type="InterPro" id="IPR044515">
    <property type="entry name" value="ABTB1"/>
</dbReference>
<reference evidence="7 8" key="1">
    <citation type="journal article" date="2014" name="Nat. Commun.">
        <title>Klebsormidium flaccidum genome reveals primary factors for plant terrestrial adaptation.</title>
        <authorList>
            <person name="Hori K."/>
            <person name="Maruyama F."/>
            <person name="Fujisawa T."/>
            <person name="Togashi T."/>
            <person name="Yamamoto N."/>
            <person name="Seo M."/>
            <person name="Sato S."/>
            <person name="Yamada T."/>
            <person name="Mori H."/>
            <person name="Tajima N."/>
            <person name="Moriyama T."/>
            <person name="Ikeuchi M."/>
            <person name="Watanabe M."/>
            <person name="Wada H."/>
            <person name="Kobayashi K."/>
            <person name="Saito M."/>
            <person name="Masuda T."/>
            <person name="Sasaki-Sekimoto Y."/>
            <person name="Mashiguchi K."/>
            <person name="Awai K."/>
            <person name="Shimojima M."/>
            <person name="Masuda S."/>
            <person name="Iwai M."/>
            <person name="Nobusawa T."/>
            <person name="Narise T."/>
            <person name="Kondo S."/>
            <person name="Saito H."/>
            <person name="Sato R."/>
            <person name="Murakawa M."/>
            <person name="Ihara Y."/>
            <person name="Oshima-Yamada Y."/>
            <person name="Ohtaka K."/>
            <person name="Satoh M."/>
            <person name="Sonobe K."/>
            <person name="Ishii M."/>
            <person name="Ohtani R."/>
            <person name="Kanamori-Sato M."/>
            <person name="Honoki R."/>
            <person name="Miyazaki D."/>
            <person name="Mochizuki H."/>
            <person name="Umetsu J."/>
            <person name="Higashi K."/>
            <person name="Shibata D."/>
            <person name="Kamiya Y."/>
            <person name="Sato N."/>
            <person name="Nakamura Y."/>
            <person name="Tabata S."/>
            <person name="Ida S."/>
            <person name="Kurokawa K."/>
            <person name="Ohta H."/>
        </authorList>
    </citation>
    <scope>NUCLEOTIDE SEQUENCE [LARGE SCALE GENOMIC DNA]</scope>
    <source>
        <strain evidence="7 8">NIES-2285</strain>
    </source>
</reference>
<gene>
    <name evidence="7" type="ORF">KFL_002400130</name>
</gene>
<keyword evidence="8" id="KW-1185">Reference proteome</keyword>
<dbReference type="AlphaFoldDB" id="A0A1Y1I8S7"/>
<evidence type="ECO:0000256" key="4">
    <source>
        <dbReference type="PROSITE-ProRule" id="PRU00023"/>
    </source>
</evidence>
<proteinExistence type="predicted"/>
<dbReference type="InterPro" id="IPR002110">
    <property type="entry name" value="Ankyrin_rpt"/>
</dbReference>
<evidence type="ECO:0000256" key="5">
    <source>
        <dbReference type="SAM" id="MobiDB-lite"/>
    </source>
</evidence>
<feature type="compositionally biased region" description="Basic and acidic residues" evidence="5">
    <location>
        <begin position="576"/>
        <end position="598"/>
    </location>
</feature>
<feature type="compositionally biased region" description="Acidic residues" evidence="5">
    <location>
        <begin position="52"/>
        <end position="61"/>
    </location>
</feature>
<feature type="repeat" description="ANK" evidence="4">
    <location>
        <begin position="108"/>
        <end position="133"/>
    </location>
</feature>
<dbReference type="PANTHER" id="PTHR46231:SF1">
    <property type="entry name" value="ANKYRIN REPEAT AND BTB_POZ DOMAIN-CONTAINING PROTEIN 1"/>
    <property type="match status" value="1"/>
</dbReference>
<keyword evidence="3 4" id="KW-0040">ANK repeat</keyword>
<feature type="region of interest" description="Disordered" evidence="5">
    <location>
        <begin position="576"/>
        <end position="604"/>
    </location>
</feature>
<dbReference type="Gene3D" id="3.30.710.10">
    <property type="entry name" value="Potassium Channel Kv1.1, Chain A"/>
    <property type="match status" value="2"/>
</dbReference>
<evidence type="ECO:0000313" key="7">
    <source>
        <dbReference type="EMBL" id="GAQ85541.1"/>
    </source>
</evidence>
<dbReference type="PROSITE" id="PS50088">
    <property type="entry name" value="ANK_REPEAT"/>
    <property type="match status" value="1"/>
</dbReference>
<dbReference type="EMBL" id="DF237189">
    <property type="protein sequence ID" value="GAQ85541.1"/>
    <property type="molecule type" value="Genomic_DNA"/>
</dbReference>
<evidence type="ECO:0000259" key="6">
    <source>
        <dbReference type="PROSITE" id="PS50097"/>
    </source>
</evidence>
<dbReference type="PANTHER" id="PTHR46231">
    <property type="entry name" value="ANKYRIN REPEAT AND BTB/POZ DOMAIN-CONTAINING PROTEIN 1"/>
    <property type="match status" value="1"/>
</dbReference>
<dbReference type="Pfam" id="PF00651">
    <property type="entry name" value="BTB"/>
    <property type="match status" value="2"/>
</dbReference>
<evidence type="ECO:0000256" key="1">
    <source>
        <dbReference type="ARBA" id="ARBA00004906"/>
    </source>
</evidence>
<accession>A0A1Y1I8S7</accession>
<evidence type="ECO:0000256" key="3">
    <source>
        <dbReference type="ARBA" id="ARBA00023043"/>
    </source>
</evidence>
<dbReference type="CDD" id="cd18186">
    <property type="entry name" value="BTB_POZ_ZBTB_KLHL-like"/>
    <property type="match status" value="1"/>
</dbReference>
<dbReference type="OrthoDB" id="684045at2759"/>
<dbReference type="InterPro" id="IPR036770">
    <property type="entry name" value="Ankyrin_rpt-contain_sf"/>
</dbReference>
<feature type="domain" description="BTB" evidence="6">
    <location>
        <begin position="189"/>
        <end position="258"/>
    </location>
</feature>
<dbReference type="InterPro" id="IPR000210">
    <property type="entry name" value="BTB/POZ_dom"/>
</dbReference>
<dbReference type="Gene3D" id="1.25.40.420">
    <property type="match status" value="1"/>
</dbReference>
<feature type="domain" description="BTB" evidence="6">
    <location>
        <begin position="362"/>
        <end position="440"/>
    </location>
</feature>
<name>A0A1Y1I8S7_KLENI</name>
<dbReference type="SUPFAM" id="SSF48403">
    <property type="entry name" value="Ankyrin repeat"/>
    <property type="match status" value="1"/>
</dbReference>
<dbReference type="STRING" id="105231.A0A1Y1I8S7"/>
<dbReference type="SMART" id="SM00248">
    <property type="entry name" value="ANK"/>
    <property type="match status" value="2"/>
</dbReference>
<keyword evidence="2" id="KW-0677">Repeat</keyword>
<dbReference type="PROSITE" id="PS50297">
    <property type="entry name" value="ANK_REP_REGION"/>
    <property type="match status" value="1"/>
</dbReference>
<dbReference type="SMART" id="SM00225">
    <property type="entry name" value="BTB"/>
    <property type="match status" value="2"/>
</dbReference>
<feature type="compositionally biased region" description="Polar residues" evidence="5">
    <location>
        <begin position="1"/>
        <end position="10"/>
    </location>
</feature>
<feature type="region of interest" description="Disordered" evidence="5">
    <location>
        <begin position="1"/>
        <end position="61"/>
    </location>
</feature>
<dbReference type="PROSITE" id="PS50097">
    <property type="entry name" value="BTB"/>
    <property type="match status" value="2"/>
</dbReference>
<dbReference type="SUPFAM" id="SSF54695">
    <property type="entry name" value="POZ domain"/>
    <property type="match status" value="2"/>
</dbReference>
<evidence type="ECO:0000256" key="2">
    <source>
        <dbReference type="ARBA" id="ARBA00022737"/>
    </source>
</evidence>
<dbReference type="GO" id="GO:0005737">
    <property type="term" value="C:cytoplasm"/>
    <property type="evidence" value="ECO:0000318"/>
    <property type="project" value="GO_Central"/>
</dbReference>
<dbReference type="OMA" id="DMYGVIK"/>
<dbReference type="Pfam" id="PF12796">
    <property type="entry name" value="Ank_2"/>
    <property type="match status" value="1"/>
</dbReference>
<dbReference type="Proteomes" id="UP000054558">
    <property type="component" value="Unassembled WGS sequence"/>
</dbReference>
<dbReference type="InterPro" id="IPR011333">
    <property type="entry name" value="SKP1/BTB/POZ_sf"/>
</dbReference>
<dbReference type="GO" id="GO:0000151">
    <property type="term" value="C:ubiquitin ligase complex"/>
    <property type="evidence" value="ECO:0000318"/>
    <property type="project" value="GO_Central"/>
</dbReference>
<protein>
    <recommendedName>
        <fullName evidence="6">BTB domain-containing protein</fullName>
    </recommendedName>
</protein>